<evidence type="ECO:0000256" key="1">
    <source>
        <dbReference type="SAM" id="MobiDB-lite"/>
    </source>
</evidence>
<dbReference type="STRING" id="414004.CENSYa_1747"/>
<dbReference type="KEGG" id="csy:CENSYa_1747"/>
<keyword evidence="3" id="KW-1185">Reference proteome</keyword>
<organism evidence="2 3">
    <name type="scientific">Cenarchaeum symbiosum (strain A)</name>
    <dbReference type="NCBI Taxonomy" id="414004"/>
    <lineage>
        <taxon>Archaea</taxon>
        <taxon>Nitrososphaerota</taxon>
        <taxon>Candidatus Cenarchaeales</taxon>
        <taxon>Candidatus Cenarchaeaceae</taxon>
        <taxon>Candidatus Cenarchaeum</taxon>
    </lineage>
</organism>
<dbReference type="Proteomes" id="UP000000758">
    <property type="component" value="Chromosome"/>
</dbReference>
<dbReference type="HOGENOM" id="CLU_1092395_0_0_2"/>
<dbReference type="EnsemblBacteria" id="ABK78358">
    <property type="protein sequence ID" value="ABK78358"/>
    <property type="gene ID" value="CENSYa_1747"/>
</dbReference>
<evidence type="ECO:0000313" key="3">
    <source>
        <dbReference type="Proteomes" id="UP000000758"/>
    </source>
</evidence>
<protein>
    <submittedName>
        <fullName evidence="2">Uncharacterized protein</fullName>
    </submittedName>
</protein>
<gene>
    <name evidence="2" type="ordered locus">CENSYa_1747</name>
</gene>
<proteinExistence type="predicted"/>
<sequence>MPVMKCECGVLFYSLEDGRCPQCMYEIGEARSREDYDDKGRRLSPSGPREDLIRVVLSCLGGVVMLEELRGIVHFACKFLETRHVMPPFYFGMSGTGQNSEITAALTCLEHKEVIKILRESSKAAGTHLRPLNWRISAIHSHTSDMEDGDIDYDMAQLVKVLGSHSAPEIRDLLHLHFPQTALRGGIGRTADSISYLFPSSGGREHAESAVSLAEGKYVILPAYTRGKASEHHRGSAAAASQRTGRAYAARSPA</sequence>
<name>A0RYE1_CENSY</name>
<dbReference type="EMBL" id="DP000238">
    <property type="protein sequence ID" value="ABK78358.1"/>
    <property type="molecule type" value="Genomic_DNA"/>
</dbReference>
<dbReference type="AlphaFoldDB" id="A0RYE1"/>
<reference evidence="2 3" key="1">
    <citation type="journal article" date="2006" name="Proc. Natl. Acad. Sci. U.S.A.">
        <title>Genomic analysis of the uncultivated marine crenarchaeote Cenarchaeum symbiosum.</title>
        <authorList>
            <person name="Hallam S.J."/>
            <person name="Konstantinidis K.T."/>
            <person name="Putnam N."/>
            <person name="Schleper C."/>
            <person name="Watanabe Y."/>
            <person name="Sugahara J."/>
            <person name="Preston C."/>
            <person name="de la Torre J."/>
            <person name="Richardson P.M."/>
            <person name="DeLong E.F."/>
        </authorList>
    </citation>
    <scope>NUCLEOTIDE SEQUENCE [LARGE SCALE GENOMIC DNA]</scope>
    <source>
        <strain evidence="3">A</strain>
    </source>
</reference>
<feature type="region of interest" description="Disordered" evidence="1">
    <location>
        <begin position="230"/>
        <end position="254"/>
    </location>
</feature>
<accession>A0RYE1</accession>
<evidence type="ECO:0000313" key="2">
    <source>
        <dbReference type="EMBL" id="ABK78358.1"/>
    </source>
</evidence>